<evidence type="ECO:0000256" key="8">
    <source>
        <dbReference type="ARBA" id="ARBA00023049"/>
    </source>
</evidence>
<keyword evidence="4" id="KW-0479">Metal-binding</keyword>
<keyword evidence="7" id="KW-0862">Zinc</keyword>
<evidence type="ECO:0000256" key="9">
    <source>
        <dbReference type="SAM" id="MobiDB-lite"/>
    </source>
</evidence>
<accession>A0A8H7SJF7</accession>
<evidence type="ECO:0000313" key="11">
    <source>
        <dbReference type="EMBL" id="KAG2229351.1"/>
    </source>
</evidence>
<dbReference type="EMBL" id="JAEPRE010000283">
    <property type="protein sequence ID" value="KAG2229351.1"/>
    <property type="molecule type" value="Genomic_DNA"/>
</dbReference>
<dbReference type="GO" id="GO:0140492">
    <property type="term" value="F:metal-dependent deubiquitinase activity"/>
    <property type="evidence" value="ECO:0007669"/>
    <property type="project" value="InterPro"/>
</dbReference>
<evidence type="ECO:0000313" key="12">
    <source>
        <dbReference type="Proteomes" id="UP000613177"/>
    </source>
</evidence>
<dbReference type="InterPro" id="IPR044098">
    <property type="entry name" value="STAMBP/STALP-like_MPN"/>
</dbReference>
<keyword evidence="12" id="KW-1185">Reference proteome</keyword>
<dbReference type="Proteomes" id="UP000613177">
    <property type="component" value="Unassembled WGS sequence"/>
</dbReference>
<keyword evidence="3" id="KW-0645">Protease</keyword>
<dbReference type="Pfam" id="PF01398">
    <property type="entry name" value="JAB"/>
    <property type="match status" value="1"/>
</dbReference>
<evidence type="ECO:0000256" key="5">
    <source>
        <dbReference type="ARBA" id="ARBA00022786"/>
    </source>
</evidence>
<dbReference type="Pfam" id="PF08969">
    <property type="entry name" value="USP8_dimer"/>
    <property type="match status" value="1"/>
</dbReference>
<feature type="domain" description="MPN" evidence="10">
    <location>
        <begin position="158"/>
        <end position="297"/>
    </location>
</feature>
<dbReference type="GO" id="GO:0005768">
    <property type="term" value="C:endosome"/>
    <property type="evidence" value="ECO:0007669"/>
    <property type="project" value="TreeGrafter"/>
</dbReference>
<comment type="cofactor">
    <cofactor evidence="1">
        <name>Zn(2+)</name>
        <dbReference type="ChEBI" id="CHEBI:29105"/>
    </cofactor>
</comment>
<dbReference type="AlphaFoldDB" id="A0A8H7SJF7"/>
<evidence type="ECO:0000256" key="4">
    <source>
        <dbReference type="ARBA" id="ARBA00022723"/>
    </source>
</evidence>
<feature type="region of interest" description="Disordered" evidence="9">
    <location>
        <begin position="115"/>
        <end position="157"/>
    </location>
</feature>
<proteinExistence type="inferred from homology"/>
<evidence type="ECO:0000256" key="1">
    <source>
        <dbReference type="ARBA" id="ARBA00001947"/>
    </source>
</evidence>
<evidence type="ECO:0000256" key="2">
    <source>
        <dbReference type="ARBA" id="ARBA00010981"/>
    </source>
</evidence>
<dbReference type="SUPFAM" id="SSF102712">
    <property type="entry name" value="JAB1/MPN domain"/>
    <property type="match status" value="1"/>
</dbReference>
<dbReference type="GO" id="GO:0061578">
    <property type="term" value="F:K63-linked deubiquitinase activity"/>
    <property type="evidence" value="ECO:0007669"/>
    <property type="project" value="InterPro"/>
</dbReference>
<dbReference type="GO" id="GO:0070536">
    <property type="term" value="P:protein K63-linked deubiquitination"/>
    <property type="evidence" value="ECO:0007669"/>
    <property type="project" value="InterPro"/>
</dbReference>
<comment type="caution">
    <text evidence="11">The sequence shown here is derived from an EMBL/GenBank/DDBJ whole genome shotgun (WGS) entry which is preliminary data.</text>
</comment>
<organism evidence="11 12">
    <name type="scientific">Thamnidium elegans</name>
    <dbReference type="NCBI Taxonomy" id="101142"/>
    <lineage>
        <taxon>Eukaryota</taxon>
        <taxon>Fungi</taxon>
        <taxon>Fungi incertae sedis</taxon>
        <taxon>Mucoromycota</taxon>
        <taxon>Mucoromycotina</taxon>
        <taxon>Mucoromycetes</taxon>
        <taxon>Mucorales</taxon>
        <taxon>Mucorineae</taxon>
        <taxon>Mucoraceae</taxon>
        <taxon>Thamnidium</taxon>
    </lineage>
</organism>
<keyword evidence="5" id="KW-0833">Ubl conjugation pathway</keyword>
<dbReference type="PANTHER" id="PTHR12947">
    <property type="entry name" value="AMSH-LIKE PROTEASE"/>
    <property type="match status" value="1"/>
</dbReference>
<comment type="similarity">
    <text evidence="2">Belongs to the peptidase M67C family.</text>
</comment>
<dbReference type="InterPro" id="IPR000555">
    <property type="entry name" value="JAMM/MPN+_dom"/>
</dbReference>
<reference evidence="11" key="1">
    <citation type="submission" date="2021-01" db="EMBL/GenBank/DDBJ databases">
        <title>Metabolic potential, ecology and presence of endohyphal bacteria is reflected in genomic diversity of Mucoromycotina.</title>
        <authorList>
            <person name="Muszewska A."/>
            <person name="Okrasinska A."/>
            <person name="Steczkiewicz K."/>
            <person name="Drgas O."/>
            <person name="Orlowska M."/>
            <person name="Perlinska-Lenart U."/>
            <person name="Aleksandrzak-Piekarczyk T."/>
            <person name="Szatraj K."/>
            <person name="Zielenkiewicz U."/>
            <person name="Pilsyk S."/>
            <person name="Malc E."/>
            <person name="Mieczkowski P."/>
            <person name="Kruszewska J.S."/>
            <person name="Biernat P."/>
            <person name="Pawlowska J."/>
        </authorList>
    </citation>
    <scope>NUCLEOTIDE SEQUENCE</scope>
    <source>
        <strain evidence="11">WA0000018081</strain>
    </source>
</reference>
<dbReference type="GO" id="GO:0016020">
    <property type="term" value="C:membrane"/>
    <property type="evidence" value="ECO:0007669"/>
    <property type="project" value="TreeGrafter"/>
</dbReference>
<dbReference type="GO" id="GO:0006508">
    <property type="term" value="P:proteolysis"/>
    <property type="evidence" value="ECO:0007669"/>
    <property type="project" value="UniProtKB-KW"/>
</dbReference>
<dbReference type="CDD" id="cd08066">
    <property type="entry name" value="MPN_AMSH_like"/>
    <property type="match status" value="1"/>
</dbReference>
<dbReference type="SMART" id="SM00232">
    <property type="entry name" value="JAB_MPN"/>
    <property type="match status" value="1"/>
</dbReference>
<gene>
    <name evidence="11" type="ORF">INT48_004102</name>
</gene>
<sequence length="340" mass="38671">MSTPLSTPKSIEELHLIAKMHTDDCIPIEIYTSSADLLIKQARIYYKEENEEQAYVYFLKYINLLLIELSKRPGFNHLDNNDMVQTCMEALEALEVLRPSIEAVHESYQLFHTVKSQPSPERYSPTAMDWEPTPTRQDQGVPPPPLPPKVKINKDSPPQLPPKIRILLDQQDTDNNNHRQEMIASQLRILNIPTVIQKSFLNIARFNTSINVETCEGTSDTCITKDEEAIFNYQDKNGLLTLGWIHTHPSQTCFLSSVDLHTHCSYQLMLPEAVAIVCAPNNNPDFGVFRLTSPEGIKEITNCKASSSFHPHSDTTILYQNECQHVRLNSLSTLETVDLR</sequence>
<dbReference type="PANTHER" id="PTHR12947:SF13">
    <property type="entry name" value="FI19924P1"/>
    <property type="match status" value="1"/>
</dbReference>
<protein>
    <recommendedName>
        <fullName evidence="10">MPN domain-containing protein</fullName>
    </recommendedName>
</protein>
<dbReference type="Gene3D" id="3.40.140.10">
    <property type="entry name" value="Cytidine Deaminase, domain 2"/>
    <property type="match status" value="1"/>
</dbReference>
<dbReference type="SUPFAM" id="SSF140856">
    <property type="entry name" value="USP8 N-terminal domain-like"/>
    <property type="match status" value="1"/>
</dbReference>
<evidence type="ECO:0000256" key="6">
    <source>
        <dbReference type="ARBA" id="ARBA00022801"/>
    </source>
</evidence>
<evidence type="ECO:0000256" key="3">
    <source>
        <dbReference type="ARBA" id="ARBA00022670"/>
    </source>
</evidence>
<dbReference type="InterPro" id="IPR015063">
    <property type="entry name" value="USP8_dimer"/>
</dbReference>
<evidence type="ECO:0000256" key="7">
    <source>
        <dbReference type="ARBA" id="ARBA00022833"/>
    </source>
</evidence>
<dbReference type="GO" id="GO:0046872">
    <property type="term" value="F:metal ion binding"/>
    <property type="evidence" value="ECO:0007669"/>
    <property type="project" value="UniProtKB-KW"/>
</dbReference>
<dbReference type="Gene3D" id="1.20.58.80">
    <property type="entry name" value="Phosphotransferase system, lactose/cellobiose-type IIA subunit"/>
    <property type="match status" value="1"/>
</dbReference>
<name>A0A8H7SJF7_9FUNG</name>
<keyword evidence="6" id="KW-0378">Hydrolase</keyword>
<dbReference type="PROSITE" id="PS50249">
    <property type="entry name" value="MPN"/>
    <property type="match status" value="1"/>
</dbReference>
<keyword evidence="8" id="KW-0482">Metalloprotease</keyword>
<evidence type="ECO:0000259" key="10">
    <source>
        <dbReference type="PROSITE" id="PS50249"/>
    </source>
</evidence>
<dbReference type="InterPro" id="IPR037518">
    <property type="entry name" value="MPN"/>
</dbReference>